<dbReference type="Gene3D" id="1.10.3210.10">
    <property type="entry name" value="Hypothetical protein af1432"/>
    <property type="match status" value="2"/>
</dbReference>
<dbReference type="eggNOG" id="COG3437">
    <property type="taxonomic scope" value="Bacteria"/>
</dbReference>
<dbReference type="Proteomes" id="UP000033220">
    <property type="component" value="Chromosome DSM 122"/>
</dbReference>
<dbReference type="eggNOG" id="COG2206">
    <property type="taxonomic scope" value="Bacteria"/>
</dbReference>
<accession>H6SNP3</accession>
<feature type="domain" description="HD-GYP" evidence="2">
    <location>
        <begin position="451"/>
        <end position="665"/>
    </location>
</feature>
<dbReference type="EMBL" id="HE663493">
    <property type="protein sequence ID" value="CCG09374.1"/>
    <property type="molecule type" value="Genomic_DNA"/>
</dbReference>
<organism evidence="3 4">
    <name type="scientific">Pararhodospirillum photometricum DSM 122</name>
    <dbReference type="NCBI Taxonomy" id="1150469"/>
    <lineage>
        <taxon>Bacteria</taxon>
        <taxon>Pseudomonadati</taxon>
        <taxon>Pseudomonadota</taxon>
        <taxon>Alphaproteobacteria</taxon>
        <taxon>Rhodospirillales</taxon>
        <taxon>Rhodospirillaceae</taxon>
        <taxon>Pararhodospirillum</taxon>
    </lineage>
</organism>
<dbReference type="Pfam" id="PF01590">
    <property type="entry name" value="GAF"/>
    <property type="match status" value="1"/>
</dbReference>
<gene>
    <name evidence="3" type="ORF">RSPPHO_02748</name>
</gene>
<feature type="coiled-coil region" evidence="1">
    <location>
        <begin position="60"/>
        <end position="87"/>
    </location>
</feature>
<proteinExistence type="predicted"/>
<dbReference type="Gene3D" id="3.30.450.40">
    <property type="match status" value="1"/>
</dbReference>
<keyword evidence="4" id="KW-1185">Reference proteome</keyword>
<dbReference type="SMART" id="SM00471">
    <property type="entry name" value="HDc"/>
    <property type="match status" value="1"/>
</dbReference>
<dbReference type="InterPro" id="IPR037522">
    <property type="entry name" value="HD_GYP_dom"/>
</dbReference>
<dbReference type="InterPro" id="IPR003607">
    <property type="entry name" value="HD/PDEase_dom"/>
</dbReference>
<evidence type="ECO:0000313" key="3">
    <source>
        <dbReference type="EMBL" id="CCG09374.1"/>
    </source>
</evidence>
<protein>
    <submittedName>
        <fullName evidence="3">Methyl-accepting chemotaxis protein</fullName>
    </submittedName>
</protein>
<keyword evidence="1" id="KW-0175">Coiled coil</keyword>
<dbReference type="AlphaFoldDB" id="H6SNP3"/>
<reference evidence="3 4" key="1">
    <citation type="submission" date="2012-02" db="EMBL/GenBank/DDBJ databases">
        <title>Shotgun genome sequence of Phaeospirillum photometricum DSM 122.</title>
        <authorList>
            <person name="Duquesne K."/>
            <person name="Sturgis J."/>
        </authorList>
    </citation>
    <scope>NUCLEOTIDE SEQUENCE [LARGE SCALE GENOMIC DNA]</scope>
    <source>
        <strain evidence="4">DSM122</strain>
    </source>
</reference>
<dbReference type="PROSITE" id="PS51832">
    <property type="entry name" value="HD_GYP"/>
    <property type="match status" value="1"/>
</dbReference>
<dbReference type="OrthoDB" id="9802066at2"/>
<dbReference type="KEGG" id="rpm:RSPPHO_02748"/>
<name>H6SNP3_PARPM</name>
<dbReference type="PANTHER" id="PTHR43155:SF2">
    <property type="entry name" value="CYCLIC DI-GMP PHOSPHODIESTERASE PA4108"/>
    <property type="match status" value="1"/>
</dbReference>
<evidence type="ECO:0000256" key="1">
    <source>
        <dbReference type="SAM" id="Coils"/>
    </source>
</evidence>
<dbReference type="CDD" id="cd00077">
    <property type="entry name" value="HDc"/>
    <property type="match status" value="1"/>
</dbReference>
<dbReference type="PANTHER" id="PTHR43155">
    <property type="entry name" value="CYCLIC DI-GMP PHOSPHODIESTERASE PA4108-RELATED"/>
    <property type="match status" value="1"/>
</dbReference>
<dbReference type="SUPFAM" id="SSF55781">
    <property type="entry name" value="GAF domain-like"/>
    <property type="match status" value="1"/>
</dbReference>
<dbReference type="STRING" id="1150469.RSPPHO_02748"/>
<evidence type="ECO:0000313" key="4">
    <source>
        <dbReference type="Proteomes" id="UP000033220"/>
    </source>
</evidence>
<dbReference type="HOGENOM" id="CLU_000445_92_13_5"/>
<dbReference type="InterPro" id="IPR003018">
    <property type="entry name" value="GAF"/>
</dbReference>
<dbReference type="SMART" id="SM00065">
    <property type="entry name" value="GAF"/>
    <property type="match status" value="1"/>
</dbReference>
<sequence length="684" mass="76224">MRKAPMSTELFAKEQAILDRARAALATSHQEFESLAVGYERLLKQVRRLVQISDRSEERLKDANLLIEQQKLALEKANEEISRHAELLEVRVRERTRELAAERAKLERLVRIGITLGGVRDGAVLQETILEGALELSGADGAVLYFLDDNALIPRLARIDSLGLRRGGTLLPLPDLPAVPLRTEAGRPNDKDIVAAAVQVRRSLVVDDAYDQAPFDLSLVYQLDLRLGYRTRSLLAVPLIPRGAEVIGVLLLLNARDADSGAITGFSAETRRIVEALASQAAVSIDNYSLLEIQGNLLESFIELIAGAIDAKSPHTGGHCARVPEIAQMVAEAASVQAQGPFAAFALTSEDEWREFRIAAWLHDCGKVTTPEYVVDKATKLETLYNRIHEVRTRFEVLWREADIAYWRALAQGEADEASLARERDALKATLQDEFAFVAQCNIGGEFMAPADLERLQVIAGRTWTRYFDDTLGLAHLEVDRLPPDHPAPPVEEPLLADRPEHRVSRPSGETFLPDARMDIPAYLYNFGELYNLSIRRGTLTEEERFKINDHVVQTIAMLRRLSFPKSLRRVPEYAGAHHETLAGTGYPRRLRAEEMSVPARIIALADIFEALTAADRPYKKAKSLGEALKIMAFMARDRHIDPDLFDLLLESGIYRLYAESYLLPEQLGPIDLAALRGIVHGTP</sequence>
<dbReference type="GO" id="GO:0008081">
    <property type="term" value="F:phosphoric diester hydrolase activity"/>
    <property type="evidence" value="ECO:0007669"/>
    <property type="project" value="UniProtKB-ARBA"/>
</dbReference>
<dbReference type="Pfam" id="PF13487">
    <property type="entry name" value="HD_5"/>
    <property type="match status" value="1"/>
</dbReference>
<dbReference type="SUPFAM" id="SSF109604">
    <property type="entry name" value="HD-domain/PDEase-like"/>
    <property type="match status" value="2"/>
</dbReference>
<evidence type="ECO:0000259" key="2">
    <source>
        <dbReference type="PROSITE" id="PS51832"/>
    </source>
</evidence>
<dbReference type="InterPro" id="IPR029016">
    <property type="entry name" value="GAF-like_dom_sf"/>
</dbReference>
<dbReference type="PATRIC" id="fig|1150469.3.peg.3116"/>